<evidence type="ECO:0000313" key="2">
    <source>
        <dbReference type="Proteomes" id="UP000017836"/>
    </source>
</evidence>
<evidence type="ECO:0000313" key="1">
    <source>
        <dbReference type="EMBL" id="ERN10753.1"/>
    </source>
</evidence>
<dbReference type="EMBL" id="KI392798">
    <property type="protein sequence ID" value="ERN10753.1"/>
    <property type="molecule type" value="Genomic_DNA"/>
</dbReference>
<reference evidence="2" key="1">
    <citation type="journal article" date="2013" name="Science">
        <title>The Amborella genome and the evolution of flowering plants.</title>
        <authorList>
            <consortium name="Amborella Genome Project"/>
        </authorList>
    </citation>
    <scope>NUCLEOTIDE SEQUENCE [LARGE SCALE GENOMIC DNA]</scope>
</reference>
<dbReference type="AlphaFoldDB" id="W1PRU7"/>
<name>W1PRU7_AMBTC</name>
<sequence>MAQEQEASLQSPIEERRAQLEALEAAFTHLKGEVYRRRHAELIRWESVAMVVLLNALVFSYCERSVELIKWRREYLTNLTTLRDLEGCLVEVKRLIVRGGTVMADVED</sequence>
<organism evidence="1 2">
    <name type="scientific">Amborella trichopoda</name>
    <dbReference type="NCBI Taxonomy" id="13333"/>
    <lineage>
        <taxon>Eukaryota</taxon>
        <taxon>Viridiplantae</taxon>
        <taxon>Streptophyta</taxon>
        <taxon>Embryophyta</taxon>
        <taxon>Tracheophyta</taxon>
        <taxon>Spermatophyta</taxon>
        <taxon>Magnoliopsida</taxon>
        <taxon>Amborellales</taxon>
        <taxon>Amborellaceae</taxon>
        <taxon>Amborella</taxon>
    </lineage>
</organism>
<dbReference type="Gramene" id="ERN10753">
    <property type="protein sequence ID" value="ERN10753"/>
    <property type="gene ID" value="AMTR_s00027p00181080"/>
</dbReference>
<proteinExistence type="predicted"/>
<accession>W1PRU7</accession>
<protein>
    <submittedName>
        <fullName evidence="1">Uncharacterized protein</fullName>
    </submittedName>
</protein>
<keyword evidence="2" id="KW-1185">Reference proteome</keyword>
<dbReference type="HOGENOM" id="CLU_167099_0_0_1"/>
<gene>
    <name evidence="1" type="ORF">AMTR_s00027p00181080</name>
</gene>
<dbReference type="Proteomes" id="UP000017836">
    <property type="component" value="Unassembled WGS sequence"/>
</dbReference>